<dbReference type="Pfam" id="PF08447">
    <property type="entry name" value="PAS_3"/>
    <property type="match status" value="1"/>
</dbReference>
<reference evidence="11" key="1">
    <citation type="submission" date="2016-10" db="EMBL/GenBank/DDBJ databases">
        <title>Sequence of Gallionella enrichment culture.</title>
        <authorList>
            <person name="Poehlein A."/>
            <person name="Muehling M."/>
            <person name="Daniel R."/>
        </authorList>
    </citation>
    <scope>NUCLEOTIDE SEQUENCE</scope>
</reference>
<evidence type="ECO:0000259" key="9">
    <source>
        <dbReference type="PROSITE" id="PS50112"/>
    </source>
</evidence>
<dbReference type="PRINTS" id="PR00344">
    <property type="entry name" value="BCTRLSENSOR"/>
</dbReference>
<dbReference type="InterPro" id="IPR011006">
    <property type="entry name" value="CheY-like_superfamily"/>
</dbReference>
<dbReference type="InterPro" id="IPR001610">
    <property type="entry name" value="PAC"/>
</dbReference>
<evidence type="ECO:0000256" key="6">
    <source>
        <dbReference type="ARBA" id="ARBA00023012"/>
    </source>
</evidence>
<dbReference type="GO" id="GO:0006355">
    <property type="term" value="P:regulation of DNA-templated transcription"/>
    <property type="evidence" value="ECO:0007669"/>
    <property type="project" value="InterPro"/>
</dbReference>
<proteinExistence type="predicted"/>
<dbReference type="AlphaFoldDB" id="A0A1J5S7F9"/>
<dbReference type="InterPro" id="IPR000014">
    <property type="entry name" value="PAS"/>
</dbReference>
<feature type="domain" description="PAS" evidence="9">
    <location>
        <begin position="117"/>
        <end position="174"/>
    </location>
</feature>
<dbReference type="PROSITE" id="PS50109">
    <property type="entry name" value="HIS_KIN"/>
    <property type="match status" value="1"/>
</dbReference>
<evidence type="ECO:0000259" key="10">
    <source>
        <dbReference type="PROSITE" id="PS50113"/>
    </source>
</evidence>
<evidence type="ECO:0000256" key="3">
    <source>
        <dbReference type="ARBA" id="ARBA00022741"/>
    </source>
</evidence>
<dbReference type="InterPro" id="IPR004358">
    <property type="entry name" value="Sig_transdc_His_kin-like_C"/>
</dbReference>
<dbReference type="InterPro" id="IPR036890">
    <property type="entry name" value="HATPase_C_sf"/>
</dbReference>
<dbReference type="CDD" id="cd00130">
    <property type="entry name" value="PAS"/>
    <property type="match status" value="4"/>
</dbReference>
<dbReference type="InterPro" id="IPR000700">
    <property type="entry name" value="PAS-assoc_C"/>
</dbReference>
<evidence type="ECO:0000256" key="1">
    <source>
        <dbReference type="ARBA" id="ARBA00022553"/>
    </source>
</evidence>
<feature type="domain" description="PAS" evidence="9">
    <location>
        <begin position="378"/>
        <end position="433"/>
    </location>
</feature>
<dbReference type="PANTHER" id="PTHR43065:SF42">
    <property type="entry name" value="TWO-COMPONENT SENSOR PPRA"/>
    <property type="match status" value="1"/>
</dbReference>
<dbReference type="InterPro" id="IPR001789">
    <property type="entry name" value="Sig_transdc_resp-reg_receiver"/>
</dbReference>
<accession>A0A1J5S7F9</accession>
<evidence type="ECO:0000259" key="7">
    <source>
        <dbReference type="PROSITE" id="PS50109"/>
    </source>
</evidence>
<dbReference type="NCBIfam" id="TIGR00229">
    <property type="entry name" value="sensory_box"/>
    <property type="match status" value="1"/>
</dbReference>
<keyword evidence="4" id="KW-0418">Kinase</keyword>
<feature type="domain" description="Histidine kinase" evidence="7">
    <location>
        <begin position="524"/>
        <end position="738"/>
    </location>
</feature>
<dbReference type="PROSITE" id="PS50112">
    <property type="entry name" value="PAS"/>
    <property type="match status" value="2"/>
</dbReference>
<dbReference type="InterPro" id="IPR003594">
    <property type="entry name" value="HATPase_dom"/>
</dbReference>
<evidence type="ECO:0000313" key="11">
    <source>
        <dbReference type="EMBL" id="OIR04042.1"/>
    </source>
</evidence>
<keyword evidence="1" id="KW-0597">Phosphoprotein</keyword>
<evidence type="ECO:0000256" key="4">
    <source>
        <dbReference type="ARBA" id="ARBA00022777"/>
    </source>
</evidence>
<evidence type="ECO:0000256" key="2">
    <source>
        <dbReference type="ARBA" id="ARBA00022679"/>
    </source>
</evidence>
<dbReference type="Pfam" id="PF00072">
    <property type="entry name" value="Response_reg"/>
    <property type="match status" value="1"/>
</dbReference>
<evidence type="ECO:0000256" key="5">
    <source>
        <dbReference type="ARBA" id="ARBA00022840"/>
    </source>
</evidence>
<dbReference type="SUPFAM" id="SSF55874">
    <property type="entry name" value="ATPase domain of HSP90 chaperone/DNA topoisomerase II/histidine kinase"/>
    <property type="match status" value="1"/>
</dbReference>
<keyword evidence="3" id="KW-0547">Nucleotide-binding</keyword>
<dbReference type="Gene3D" id="3.30.450.20">
    <property type="entry name" value="PAS domain"/>
    <property type="match status" value="3"/>
</dbReference>
<keyword evidence="5" id="KW-0067">ATP-binding</keyword>
<dbReference type="Gene3D" id="3.40.50.2300">
    <property type="match status" value="1"/>
</dbReference>
<dbReference type="SUPFAM" id="SSF52172">
    <property type="entry name" value="CheY-like"/>
    <property type="match status" value="1"/>
</dbReference>
<protein>
    <submittedName>
        <fullName evidence="11">Blue-light-activated protein</fullName>
    </submittedName>
</protein>
<dbReference type="InterPro" id="IPR013767">
    <property type="entry name" value="PAS_fold"/>
</dbReference>
<dbReference type="Pfam" id="PF02518">
    <property type="entry name" value="HATPase_c"/>
    <property type="match status" value="1"/>
</dbReference>
<organism evidence="11">
    <name type="scientific">mine drainage metagenome</name>
    <dbReference type="NCBI Taxonomy" id="410659"/>
    <lineage>
        <taxon>unclassified sequences</taxon>
        <taxon>metagenomes</taxon>
        <taxon>ecological metagenomes</taxon>
    </lineage>
</organism>
<keyword evidence="2" id="KW-0808">Transferase</keyword>
<dbReference type="InterPro" id="IPR013655">
    <property type="entry name" value="PAS_fold_3"/>
</dbReference>
<keyword evidence="6" id="KW-0902">Two-component regulatory system</keyword>
<dbReference type="SMART" id="SM00387">
    <property type="entry name" value="HATPase_c"/>
    <property type="match status" value="1"/>
</dbReference>
<dbReference type="InterPro" id="IPR035965">
    <property type="entry name" value="PAS-like_dom_sf"/>
</dbReference>
<dbReference type="GO" id="GO:0005524">
    <property type="term" value="F:ATP binding"/>
    <property type="evidence" value="ECO:0007669"/>
    <property type="project" value="UniProtKB-KW"/>
</dbReference>
<dbReference type="GO" id="GO:0016301">
    <property type="term" value="F:kinase activity"/>
    <property type="evidence" value="ECO:0007669"/>
    <property type="project" value="UniProtKB-KW"/>
</dbReference>
<dbReference type="Gene3D" id="1.10.287.130">
    <property type="match status" value="1"/>
</dbReference>
<comment type="caution">
    <text evidence="11">The sequence shown here is derived from an EMBL/GenBank/DDBJ whole genome shotgun (WGS) entry which is preliminary data.</text>
</comment>
<dbReference type="Gene3D" id="3.30.565.10">
    <property type="entry name" value="Histidine kinase-like ATPase, C-terminal domain"/>
    <property type="match status" value="1"/>
</dbReference>
<dbReference type="SUPFAM" id="SSF55785">
    <property type="entry name" value="PYP-like sensor domain (PAS domain)"/>
    <property type="match status" value="3"/>
</dbReference>
<feature type="domain" description="Response regulatory" evidence="8">
    <location>
        <begin position="757"/>
        <end position="877"/>
    </location>
</feature>
<dbReference type="PROSITE" id="PS50110">
    <property type="entry name" value="RESPONSE_REGULATORY"/>
    <property type="match status" value="1"/>
</dbReference>
<dbReference type="PANTHER" id="PTHR43065">
    <property type="entry name" value="SENSOR HISTIDINE KINASE"/>
    <property type="match status" value="1"/>
</dbReference>
<dbReference type="SMART" id="SM00448">
    <property type="entry name" value="REC"/>
    <property type="match status" value="1"/>
</dbReference>
<gene>
    <name evidence="11" type="ORF">GALL_137730</name>
</gene>
<name>A0A1J5S7F9_9ZZZZ</name>
<dbReference type="GO" id="GO:0000160">
    <property type="term" value="P:phosphorelay signal transduction system"/>
    <property type="evidence" value="ECO:0007669"/>
    <property type="project" value="UniProtKB-KW"/>
</dbReference>
<dbReference type="EMBL" id="MLJW01000060">
    <property type="protein sequence ID" value="OIR04042.1"/>
    <property type="molecule type" value="Genomic_DNA"/>
</dbReference>
<dbReference type="PROSITE" id="PS50113">
    <property type="entry name" value="PAC"/>
    <property type="match status" value="1"/>
</dbReference>
<dbReference type="CDD" id="cd00156">
    <property type="entry name" value="REC"/>
    <property type="match status" value="1"/>
</dbReference>
<dbReference type="InterPro" id="IPR005467">
    <property type="entry name" value="His_kinase_dom"/>
</dbReference>
<dbReference type="SMART" id="SM00091">
    <property type="entry name" value="PAS"/>
    <property type="match status" value="3"/>
</dbReference>
<dbReference type="Pfam" id="PF00989">
    <property type="entry name" value="PAS"/>
    <property type="match status" value="1"/>
</dbReference>
<evidence type="ECO:0000259" key="8">
    <source>
        <dbReference type="PROSITE" id="PS50110"/>
    </source>
</evidence>
<sequence>MPAPAVLLIDAAGTILLANAAADELLHPQGSQLRGRAFASLFEFEVVSDEPEALAAQWEALVGAAEATGEQALDLKDPTGTHRVFLGISASDDGTGNRFATLRPATEPASAAQTGALDEAARIVVESGEAGFFDLDFRAGRFVFTATWKRILGYAPAELADDYATWTDLLHPEDSGAAPDRMARRTAGAGRRPFSVEFRMKHRLGHWVWVSASGAQVTSEDGSLGRACGFMMDISDRKELEEATQAADDRMRELGGESLLGLFDVNFETGEVWLSDSFKRLVGYDADELPSDEATLVGLLPPEDAEGGLAYWLGALGGSAAGAAAGTGRLRHREGRWVPVTLGGRRSYSRTRDLTRFVGYAFAGAEAGAPGAAGAGTPESILKAALDSLAEGVLATDARGRIVISNEAARRLLGRPQEAIEGRPVPEVFRLVHAATGKLLPDDPCEMALASEGPLPLSVQHALAPAKAGEPPIPLAWTARAAYGEGPVAEGVVIVFRNPDEMTLTPEELVKANRFEALALLAGGITHDFNNLLTTILGGISLAKTARDTGGLDDSEQACMTAKALAKQLLSFAKGGSGARSVVAPREILTDSLRIAAAGATVQTSLEIPDTVPPVQVDRSQILQVFQNLIVNSIQAMPPAPHRGTVALSAEPVTLAEGEIEGLTAGDYVRFEVRDNGSGIRPEILERIWDPFFTTKKHGTGLGLATVLSIVRKHGGQIGVSSETGVGTVFTIYLPVADAPIEAQARRAPTLRYGTGRILFMDDDPKICAITDSMLQSLEYAHDIARNGEEVIKLYRSYFNIGRPYDVVIMDLTVIGGMGGEEAFRALREIDPDVRAIAASGYDNEDMARRFLDLGFCAYLTKPYRVGDLARVLKAVLG</sequence>
<dbReference type="SMART" id="SM00086">
    <property type="entry name" value="PAC"/>
    <property type="match status" value="1"/>
</dbReference>
<feature type="domain" description="PAC" evidence="10">
    <location>
        <begin position="194"/>
        <end position="246"/>
    </location>
</feature>